<feature type="compositionally biased region" description="Polar residues" evidence="1">
    <location>
        <begin position="92"/>
        <end position="102"/>
    </location>
</feature>
<organism evidence="3 4">
    <name type="scientific">Carbonactinospora thermoautotrophica</name>
    <dbReference type="NCBI Taxonomy" id="1469144"/>
    <lineage>
        <taxon>Bacteria</taxon>
        <taxon>Bacillati</taxon>
        <taxon>Actinomycetota</taxon>
        <taxon>Actinomycetes</taxon>
        <taxon>Kitasatosporales</taxon>
        <taxon>Carbonactinosporaceae</taxon>
        <taxon>Carbonactinospora</taxon>
    </lineage>
</organism>
<proteinExistence type="predicted"/>
<feature type="compositionally biased region" description="Basic and acidic residues" evidence="1">
    <location>
        <begin position="77"/>
        <end position="91"/>
    </location>
</feature>
<feature type="domain" description="4Fe-4S ferredoxin-type" evidence="2">
    <location>
        <begin position="1"/>
        <end position="17"/>
    </location>
</feature>
<dbReference type="PATRIC" id="fig|1469144.9.peg.5504"/>
<evidence type="ECO:0000313" key="3">
    <source>
        <dbReference type="EMBL" id="KWX10879.1"/>
    </source>
</evidence>
<dbReference type="Proteomes" id="UP000070598">
    <property type="component" value="Unassembled WGS sequence"/>
</dbReference>
<dbReference type="PROSITE" id="PS51379">
    <property type="entry name" value="4FE4S_FER_2"/>
    <property type="match status" value="1"/>
</dbReference>
<evidence type="ECO:0000313" key="4">
    <source>
        <dbReference type="Proteomes" id="UP000070598"/>
    </source>
</evidence>
<evidence type="ECO:0000259" key="2">
    <source>
        <dbReference type="PROSITE" id="PS51379"/>
    </source>
</evidence>
<accession>A0A132NL36</accession>
<protein>
    <recommendedName>
        <fullName evidence="2">4Fe-4S ferredoxin-type domain-containing protein</fullName>
    </recommendedName>
</protein>
<dbReference type="Gene3D" id="3.30.70.3270">
    <property type="match status" value="1"/>
</dbReference>
<reference evidence="4" key="1">
    <citation type="submission" date="2015-02" db="EMBL/GenBank/DDBJ databases">
        <title>Physiological reanalysis, assessment of diazotrophy, and genome sequences of multiple isolates of Streptomyces thermoautotrophicus.</title>
        <authorList>
            <person name="MacKellar D.C."/>
            <person name="Lieber L."/>
            <person name="Norman J."/>
            <person name="Bolger A."/>
            <person name="Tobin C."/>
            <person name="Murray J.W."/>
            <person name="Friesen M."/>
            <person name="Prell J."/>
        </authorList>
    </citation>
    <scope>NUCLEOTIDE SEQUENCE [LARGE SCALE GENOMIC DNA]</scope>
    <source>
        <strain evidence="4">UBT1</strain>
    </source>
</reference>
<evidence type="ECO:0000256" key="1">
    <source>
        <dbReference type="SAM" id="MobiDB-lite"/>
    </source>
</evidence>
<gene>
    <name evidence="3" type="ORF">TR74_00995</name>
</gene>
<dbReference type="EMBL" id="JYIK01000192">
    <property type="protein sequence ID" value="KWX10879.1"/>
    <property type="molecule type" value="Genomic_DNA"/>
</dbReference>
<dbReference type="InterPro" id="IPR017896">
    <property type="entry name" value="4Fe4S_Fe-S-bd"/>
</dbReference>
<dbReference type="AlphaFoldDB" id="A0A132NL36"/>
<name>A0A132NL36_9ACTN</name>
<feature type="non-terminal residue" evidence="3">
    <location>
        <position position="1"/>
    </location>
</feature>
<sequence length="102" mass="11087">GLCIEACPTRALTMSNEFELAGTSRESMIYTKEQLLAPLRPGMVAPPHPMYPGTEAEDYYRGAVTRAAPELLEQVARGEREGVLPEGEDHQQPATTGSEANK</sequence>
<dbReference type="SUPFAM" id="SSF54862">
    <property type="entry name" value="4Fe-4S ferredoxins"/>
    <property type="match status" value="1"/>
</dbReference>
<feature type="region of interest" description="Disordered" evidence="1">
    <location>
        <begin position="77"/>
        <end position="102"/>
    </location>
</feature>
<comment type="caution">
    <text evidence="3">The sequence shown here is derived from an EMBL/GenBank/DDBJ whole genome shotgun (WGS) entry which is preliminary data.</text>
</comment>